<evidence type="ECO:0000313" key="1">
    <source>
        <dbReference type="EMBL" id="KAL3877074.1"/>
    </source>
</evidence>
<evidence type="ECO:0000313" key="2">
    <source>
        <dbReference type="Proteomes" id="UP001634394"/>
    </source>
</evidence>
<name>A0ABD3WSW7_SINWO</name>
<dbReference type="AlphaFoldDB" id="A0ABD3WSW7"/>
<protein>
    <submittedName>
        <fullName evidence="1">Uncharacterized protein</fullName>
    </submittedName>
</protein>
<reference evidence="1 2" key="1">
    <citation type="submission" date="2024-11" db="EMBL/GenBank/DDBJ databases">
        <title>Chromosome-level genome assembly of the freshwater bivalve Anodonta woodiana.</title>
        <authorList>
            <person name="Chen X."/>
        </authorList>
    </citation>
    <scope>NUCLEOTIDE SEQUENCE [LARGE SCALE GENOMIC DNA]</scope>
    <source>
        <strain evidence="1">MN2024</strain>
        <tissue evidence="1">Gills</tissue>
    </source>
</reference>
<accession>A0ABD3WSW7</accession>
<sequence length="112" mass="12962">MRLHKNVNKNLSRAYMYLTEAMLKYRDADTGSYICVKEFQSLYMIFCFDGRKHIERAIGSKYYNVVAWIMRVVPGAQNDIYYAYALIRCTMYMTRDAVIGRVTVEGASTSIG</sequence>
<organism evidence="1 2">
    <name type="scientific">Sinanodonta woodiana</name>
    <name type="common">Chinese pond mussel</name>
    <name type="synonym">Anodonta woodiana</name>
    <dbReference type="NCBI Taxonomy" id="1069815"/>
    <lineage>
        <taxon>Eukaryota</taxon>
        <taxon>Metazoa</taxon>
        <taxon>Spiralia</taxon>
        <taxon>Lophotrochozoa</taxon>
        <taxon>Mollusca</taxon>
        <taxon>Bivalvia</taxon>
        <taxon>Autobranchia</taxon>
        <taxon>Heteroconchia</taxon>
        <taxon>Palaeoheterodonta</taxon>
        <taxon>Unionida</taxon>
        <taxon>Unionoidea</taxon>
        <taxon>Unionidae</taxon>
        <taxon>Unioninae</taxon>
        <taxon>Sinanodonta</taxon>
    </lineage>
</organism>
<keyword evidence="2" id="KW-1185">Reference proteome</keyword>
<gene>
    <name evidence="1" type="ORF">ACJMK2_034829</name>
</gene>
<dbReference type="EMBL" id="JBJQND010000005">
    <property type="protein sequence ID" value="KAL3877074.1"/>
    <property type="molecule type" value="Genomic_DNA"/>
</dbReference>
<proteinExistence type="predicted"/>
<dbReference type="Proteomes" id="UP001634394">
    <property type="component" value="Unassembled WGS sequence"/>
</dbReference>
<comment type="caution">
    <text evidence="1">The sequence shown here is derived from an EMBL/GenBank/DDBJ whole genome shotgun (WGS) entry which is preliminary data.</text>
</comment>